<reference evidence="3" key="1">
    <citation type="submission" date="2022-11" db="UniProtKB">
        <authorList>
            <consortium name="WormBaseParasite"/>
        </authorList>
    </citation>
    <scope>IDENTIFICATION</scope>
</reference>
<evidence type="ECO:0000313" key="3">
    <source>
        <dbReference type="WBParaSite" id="PDA_v2.g8363.t1"/>
    </source>
</evidence>
<feature type="region of interest" description="Disordered" evidence="1">
    <location>
        <begin position="599"/>
        <end position="620"/>
    </location>
</feature>
<protein>
    <submittedName>
        <fullName evidence="3">Uncharacterized protein</fullName>
    </submittedName>
</protein>
<feature type="region of interest" description="Disordered" evidence="1">
    <location>
        <begin position="107"/>
        <end position="174"/>
    </location>
</feature>
<feature type="compositionally biased region" description="Low complexity" evidence="1">
    <location>
        <begin position="25"/>
        <end position="36"/>
    </location>
</feature>
<keyword evidence="2" id="KW-1185">Reference proteome</keyword>
<sequence length="649" mass="73009">MPSKHTPNSFDLSFEDKSKNRDSQNLNLNSNSNSNLDFVQPSSDRKNDCPVSKASNNDDSKLSKSASFVADYKAKTKSNVCPYDLKVPNSNCDVEIGKLQIDVEAKNEQKKKLVSENPSLQGIGDSDASLKHPHNFPRQSQFVPVPAEPRDYSVSDKLLTPSPAKRHSDGSSKNVDNYEMIIEEDKSYTPQVPLKIQTERPSFTDHPEAGTLFGGGGGGPKKQTSEKSLDHISLMLRVTELWSDDKVLLKCGQERNKDHTRRVNEKWDAVERTLRSEKIAFTTNLRKSFIKFKNDTFNKIRSMTGTGAAAPDFNKAEKYLKDLYHNDQGVTGIEGSDDVGFNGPERPPLSRDSQNETEDSDVEEINPRQDEHEQIGRPRRQKKATQVFTFGSEPVPKKRKKSQIETPMMDNLLHQSNWDTPSSSLPFSSRRNSVRAATPESLATSPQFSTRRPTLNLSTYQRRSTRTESSANFFDGSFHDDEEDVRSVQSIDDNEPAGTPLRIQRNSSQNSKRAKKTLQQKTGVDKPVTKGPTPMSKKGQFLADGLEIMTESFTASAELIDRESQLRIDELQNRAKIQKAMLPNLDELAAISKQKLQAEADEAASKAERSRYEAEKAKEEAELKKIERQKAEIELQKMQLELQKLQNNS</sequence>
<name>A0A914QWZ8_9BILA</name>
<proteinExistence type="predicted"/>
<feature type="compositionally biased region" description="Low complexity" evidence="1">
    <location>
        <begin position="421"/>
        <end position="431"/>
    </location>
</feature>
<feature type="region of interest" description="Disordered" evidence="1">
    <location>
        <begin position="201"/>
        <end position="225"/>
    </location>
</feature>
<evidence type="ECO:0000313" key="2">
    <source>
        <dbReference type="Proteomes" id="UP000887578"/>
    </source>
</evidence>
<feature type="compositionally biased region" description="Acidic residues" evidence="1">
    <location>
        <begin position="355"/>
        <end position="364"/>
    </location>
</feature>
<feature type="compositionally biased region" description="Basic and acidic residues" evidence="1">
    <location>
        <begin position="603"/>
        <end position="620"/>
    </location>
</feature>
<dbReference type="AlphaFoldDB" id="A0A914QWZ8"/>
<feature type="compositionally biased region" description="Polar residues" evidence="1">
    <location>
        <begin position="1"/>
        <end position="11"/>
    </location>
</feature>
<evidence type="ECO:0000256" key="1">
    <source>
        <dbReference type="SAM" id="MobiDB-lite"/>
    </source>
</evidence>
<organism evidence="2 3">
    <name type="scientific">Panagrolaimus davidi</name>
    <dbReference type="NCBI Taxonomy" id="227884"/>
    <lineage>
        <taxon>Eukaryota</taxon>
        <taxon>Metazoa</taxon>
        <taxon>Ecdysozoa</taxon>
        <taxon>Nematoda</taxon>
        <taxon>Chromadorea</taxon>
        <taxon>Rhabditida</taxon>
        <taxon>Tylenchina</taxon>
        <taxon>Panagrolaimomorpha</taxon>
        <taxon>Panagrolaimoidea</taxon>
        <taxon>Panagrolaimidae</taxon>
        <taxon>Panagrolaimus</taxon>
    </lineage>
</organism>
<accession>A0A914QWZ8</accession>
<feature type="compositionally biased region" description="Polar residues" evidence="1">
    <location>
        <begin position="441"/>
        <end position="472"/>
    </location>
</feature>
<feature type="region of interest" description="Disordered" evidence="1">
    <location>
        <begin position="1"/>
        <end position="64"/>
    </location>
</feature>
<feature type="compositionally biased region" description="Basic and acidic residues" evidence="1">
    <location>
        <begin position="365"/>
        <end position="376"/>
    </location>
</feature>
<dbReference type="WBParaSite" id="PDA_v2.g8363.t1">
    <property type="protein sequence ID" value="PDA_v2.g8363.t1"/>
    <property type="gene ID" value="PDA_v2.g8363"/>
</dbReference>
<feature type="region of interest" description="Disordered" evidence="1">
    <location>
        <begin position="330"/>
        <end position="538"/>
    </location>
</feature>
<dbReference type="Proteomes" id="UP000887578">
    <property type="component" value="Unplaced"/>
</dbReference>